<accession>A0A8C7G8J0</accession>
<evidence type="ECO:0000313" key="1">
    <source>
        <dbReference type="Ensembl" id="ENSOKIP00005039774.1"/>
    </source>
</evidence>
<dbReference type="Proteomes" id="UP000694557">
    <property type="component" value="Unassembled WGS sequence"/>
</dbReference>
<evidence type="ECO:0000313" key="2">
    <source>
        <dbReference type="Proteomes" id="UP000694557"/>
    </source>
</evidence>
<reference evidence="1" key="1">
    <citation type="submission" date="2025-08" db="UniProtKB">
        <authorList>
            <consortium name="Ensembl"/>
        </authorList>
    </citation>
    <scope>IDENTIFICATION</scope>
</reference>
<organism evidence="1 2">
    <name type="scientific">Oncorhynchus kisutch</name>
    <name type="common">Coho salmon</name>
    <name type="synonym">Salmo kisutch</name>
    <dbReference type="NCBI Taxonomy" id="8019"/>
    <lineage>
        <taxon>Eukaryota</taxon>
        <taxon>Metazoa</taxon>
        <taxon>Chordata</taxon>
        <taxon>Craniata</taxon>
        <taxon>Vertebrata</taxon>
        <taxon>Euteleostomi</taxon>
        <taxon>Actinopterygii</taxon>
        <taxon>Neopterygii</taxon>
        <taxon>Teleostei</taxon>
        <taxon>Protacanthopterygii</taxon>
        <taxon>Salmoniformes</taxon>
        <taxon>Salmonidae</taxon>
        <taxon>Salmoninae</taxon>
        <taxon>Oncorhynchus</taxon>
    </lineage>
</organism>
<dbReference type="GeneTree" id="ENSGT00940000168711"/>
<name>A0A8C7G8J0_ONCKI</name>
<sequence length="121" mass="13716">MLTAGISTRAVAREVNVYSSIISCLQRCFREFVTSMYNLPHNHRPHVTMPARDLYIWLLHLRHRRGPATRTADEKLRSISVCNKALLWGKTHSDWLPSGWAYALLGPPMAAPLPSHVISID</sequence>
<dbReference type="Ensembl" id="ENSOKIT00005041968.1">
    <property type="protein sequence ID" value="ENSOKIP00005039774.1"/>
    <property type="gene ID" value="ENSOKIG00005016902.1"/>
</dbReference>
<keyword evidence="2" id="KW-1185">Reference proteome</keyword>
<dbReference type="AlphaFoldDB" id="A0A8C7G8J0"/>
<protein>
    <submittedName>
        <fullName evidence="1">Uncharacterized protein</fullName>
    </submittedName>
</protein>
<proteinExistence type="predicted"/>
<reference evidence="1" key="2">
    <citation type="submission" date="2025-09" db="UniProtKB">
        <authorList>
            <consortium name="Ensembl"/>
        </authorList>
    </citation>
    <scope>IDENTIFICATION</scope>
</reference>